<accession>A0A484AQH6</accession>
<organism evidence="1 2">
    <name type="scientific">Drosophila navojoa</name>
    <name type="common">Fruit fly</name>
    <dbReference type="NCBI Taxonomy" id="7232"/>
    <lineage>
        <taxon>Eukaryota</taxon>
        <taxon>Metazoa</taxon>
        <taxon>Ecdysozoa</taxon>
        <taxon>Arthropoda</taxon>
        <taxon>Hexapoda</taxon>
        <taxon>Insecta</taxon>
        <taxon>Pterygota</taxon>
        <taxon>Neoptera</taxon>
        <taxon>Endopterygota</taxon>
        <taxon>Diptera</taxon>
        <taxon>Brachycera</taxon>
        <taxon>Muscomorpha</taxon>
        <taxon>Ephydroidea</taxon>
        <taxon>Drosophilidae</taxon>
        <taxon>Drosophila</taxon>
    </lineage>
</organism>
<comment type="caution">
    <text evidence="1">The sequence shown here is derived from an EMBL/GenBank/DDBJ whole genome shotgun (WGS) entry which is preliminary data.</text>
</comment>
<dbReference type="AlphaFoldDB" id="A0A484AQH6"/>
<keyword evidence="2" id="KW-1185">Reference proteome</keyword>
<dbReference type="OMA" id="EHMAIIN"/>
<name>A0A484AQH6_DRONA</name>
<gene>
    <name evidence="1" type="ORF">AWZ03_014920</name>
</gene>
<reference evidence="1 2" key="1">
    <citation type="journal article" date="2019" name="J. Hered.">
        <title>An Improved Genome Assembly for Drosophila navojoa, the Basal Species in the mojavensis Cluster.</title>
        <authorList>
            <person name="Vanderlinde T."/>
            <person name="Dupim E.G."/>
            <person name="Nazario-Yepiz N.O."/>
            <person name="Carvalho A.B."/>
        </authorList>
    </citation>
    <scope>NUCLEOTIDE SEQUENCE [LARGE SCALE GENOMIC DNA]</scope>
    <source>
        <strain evidence="1">Navoj_Jal97</strain>
        <tissue evidence="1">Whole organism</tissue>
    </source>
</reference>
<proteinExistence type="predicted"/>
<dbReference type="Proteomes" id="UP000295192">
    <property type="component" value="Unassembled WGS sequence"/>
</dbReference>
<evidence type="ECO:0000313" key="2">
    <source>
        <dbReference type="Proteomes" id="UP000295192"/>
    </source>
</evidence>
<sequence>MLTITLAKSNTINPTIFDHDDLKSVLVENPTDVPLVIILPVSHEHTVLQLQDDTVAECENDVLAVSSCTTTTHTSFCKIASRDTCAQALHAGGKEQCYTQPSQLAPITYVDDGIMVINERPARVSTDDGPEIQVNGTYLITYEHMAIINGTKFANRRKALDKLLGIAASPLIHIISHDPVLSMPLPVLA</sequence>
<dbReference type="InterPro" id="IPR009882">
    <property type="entry name" value="Gypsy"/>
</dbReference>
<dbReference type="EMBL" id="LSRL02002371">
    <property type="protein sequence ID" value="TDG38658.1"/>
    <property type="molecule type" value="Genomic_DNA"/>
</dbReference>
<protein>
    <submittedName>
        <fullName evidence="1">Uncharacterized protein</fullName>
    </submittedName>
</protein>
<dbReference type="Pfam" id="PF07253">
    <property type="entry name" value="Gypsy"/>
    <property type="match status" value="1"/>
</dbReference>
<evidence type="ECO:0000313" key="1">
    <source>
        <dbReference type="EMBL" id="TDG38658.1"/>
    </source>
</evidence>